<dbReference type="EMBL" id="CAJPIZ010011608">
    <property type="protein sequence ID" value="CAG2113248.1"/>
    <property type="molecule type" value="Genomic_DNA"/>
</dbReference>
<name>A0A7R9L0K1_9ACAR</name>
<feature type="transmembrane region" description="Helical" evidence="1">
    <location>
        <begin position="372"/>
        <end position="405"/>
    </location>
</feature>
<sequence>MNQSHVYLESIKHLATKHWGLDIAANGSGGQTLVHFLARHSPYVGTRVQRVPIPDKYVAWEVMWIDYDPVAYSMPKMDFPSARQSVVDEDILLLQELQVEEVISKLPVLQWNARCVNPAGITIDRLSWIRTADAAPDGSHQHVLYKLDNGIPLNPIGRTGLRGRGALHRWGPNHYVILIITRWQSLKTSNNVLEFVVEKTERRDQLSLPSRFVGGECLYLDLQTLFKAGDNWTTSAEMIDFFRAAAQPSAATFAAAASAVQSPVGGAEQALVVDPLTGLLGPAVAVTPGFKYERVTVGYLDDPYNTDNAWKEMELWHIHYTDGDCLADRMHSAYCHWRKHLIVGEMGLALAFCLELLGLYGCYRECKNSLLVYLALTLVSMGPGFIFMPIYTLCSSVFLLITTLYAAVDQSERQFDGIGYGVQTGQTVQRTKSVTYGQYCDHRQQHIHVDHRQLLFEYGVQCDQLYGKQQANGYSSGENCDRASFILMKISLSLIHLSLGLSLSVLAVQVFAGCDSCGSDYDYDIDTIGLSGGLTIAVAVAMEAVAVAAIIADSQSTLVVYNVVAAVGQVAIIVHFETEASVMGATVISLTALYGYALADRTRRLAAESRVRKEELKGEESNIAKKEWEAVQTITEEIEHEKKV</sequence>
<keyword evidence="3" id="KW-1185">Reference proteome</keyword>
<feature type="non-terminal residue" evidence="2">
    <location>
        <position position="1"/>
    </location>
</feature>
<evidence type="ECO:0000256" key="1">
    <source>
        <dbReference type="SAM" id="Phobius"/>
    </source>
</evidence>
<dbReference type="SUPFAM" id="SSF55811">
    <property type="entry name" value="Nudix"/>
    <property type="match status" value="1"/>
</dbReference>
<dbReference type="Pfam" id="PF25969">
    <property type="entry name" value="NUDT9_N"/>
    <property type="match status" value="1"/>
</dbReference>
<organism evidence="2">
    <name type="scientific">Medioppia subpectinata</name>
    <dbReference type="NCBI Taxonomy" id="1979941"/>
    <lineage>
        <taxon>Eukaryota</taxon>
        <taxon>Metazoa</taxon>
        <taxon>Ecdysozoa</taxon>
        <taxon>Arthropoda</taxon>
        <taxon>Chelicerata</taxon>
        <taxon>Arachnida</taxon>
        <taxon>Acari</taxon>
        <taxon>Acariformes</taxon>
        <taxon>Sarcoptiformes</taxon>
        <taxon>Oribatida</taxon>
        <taxon>Brachypylina</taxon>
        <taxon>Oppioidea</taxon>
        <taxon>Oppiidae</taxon>
        <taxon>Medioppia</taxon>
    </lineage>
</organism>
<feature type="transmembrane region" description="Helical" evidence="1">
    <location>
        <begin position="532"/>
        <end position="551"/>
    </location>
</feature>
<gene>
    <name evidence="2" type="ORF">OSB1V03_LOCUS13220</name>
</gene>
<reference evidence="2" key="1">
    <citation type="submission" date="2020-11" db="EMBL/GenBank/DDBJ databases">
        <authorList>
            <person name="Tran Van P."/>
        </authorList>
    </citation>
    <scope>NUCLEOTIDE SEQUENCE</scope>
</reference>
<feature type="transmembrane region" description="Helical" evidence="1">
    <location>
        <begin position="558"/>
        <end position="576"/>
    </location>
</feature>
<dbReference type="Gene3D" id="3.90.79.10">
    <property type="entry name" value="Nucleoside Triphosphate Pyrophosphohydrolase"/>
    <property type="match status" value="1"/>
</dbReference>
<dbReference type="OrthoDB" id="310870at2759"/>
<dbReference type="AlphaFoldDB" id="A0A7R9L0K1"/>
<dbReference type="GO" id="GO:0047631">
    <property type="term" value="F:ADP-ribose diphosphatase activity"/>
    <property type="evidence" value="ECO:0007669"/>
    <property type="project" value="InterPro"/>
</dbReference>
<feature type="transmembrane region" description="Helical" evidence="1">
    <location>
        <begin position="582"/>
        <end position="599"/>
    </location>
</feature>
<dbReference type="EMBL" id="OC866183">
    <property type="protein sequence ID" value="CAD7632818.1"/>
    <property type="molecule type" value="Genomic_DNA"/>
</dbReference>
<dbReference type="PANTHER" id="PTHR13030">
    <property type="entry name" value="NUDIX HYDROLASE"/>
    <property type="match status" value="1"/>
</dbReference>
<keyword evidence="1" id="KW-0812">Transmembrane</keyword>
<dbReference type="InterPro" id="IPR039989">
    <property type="entry name" value="NUDT9"/>
</dbReference>
<feature type="transmembrane region" description="Helical" evidence="1">
    <location>
        <begin position="492"/>
        <end position="512"/>
    </location>
</feature>
<accession>A0A7R9L0K1</accession>
<protein>
    <submittedName>
        <fullName evidence="2">Uncharacterized protein</fullName>
    </submittedName>
</protein>
<keyword evidence="1" id="KW-0472">Membrane</keyword>
<keyword evidence="1" id="KW-1133">Transmembrane helix</keyword>
<evidence type="ECO:0000313" key="2">
    <source>
        <dbReference type="EMBL" id="CAD7632818.1"/>
    </source>
</evidence>
<proteinExistence type="predicted"/>
<evidence type="ECO:0000313" key="3">
    <source>
        <dbReference type="Proteomes" id="UP000759131"/>
    </source>
</evidence>
<dbReference type="InterPro" id="IPR015797">
    <property type="entry name" value="NUDIX_hydrolase-like_dom_sf"/>
</dbReference>
<dbReference type="PANTHER" id="PTHR13030:SF13">
    <property type="entry name" value="NUDIX HYDROLASE DOMAIN-CONTAINING PROTEIN"/>
    <property type="match status" value="1"/>
</dbReference>
<dbReference type="Proteomes" id="UP000759131">
    <property type="component" value="Unassembled WGS sequence"/>
</dbReference>